<evidence type="ECO:0000313" key="2">
    <source>
        <dbReference type="Proteomes" id="UP000324767"/>
    </source>
</evidence>
<dbReference type="OrthoDB" id="6359816at2759"/>
<organism evidence="1 2">
    <name type="scientific">Lasallia pustulata</name>
    <dbReference type="NCBI Taxonomy" id="136370"/>
    <lineage>
        <taxon>Eukaryota</taxon>
        <taxon>Fungi</taxon>
        <taxon>Dikarya</taxon>
        <taxon>Ascomycota</taxon>
        <taxon>Pezizomycotina</taxon>
        <taxon>Lecanoromycetes</taxon>
        <taxon>OSLEUM clade</taxon>
        <taxon>Umbilicariomycetidae</taxon>
        <taxon>Umbilicariales</taxon>
        <taxon>Umbilicariaceae</taxon>
        <taxon>Lasallia</taxon>
    </lineage>
</organism>
<dbReference type="SUPFAM" id="SSF54695">
    <property type="entry name" value="POZ domain"/>
    <property type="match status" value="1"/>
</dbReference>
<evidence type="ECO:0000313" key="1">
    <source>
        <dbReference type="EMBL" id="KAA6411431.1"/>
    </source>
</evidence>
<accession>A0A5M8PS53</accession>
<gene>
    <name evidence="1" type="ORF">FRX48_04711</name>
</gene>
<name>A0A5M8PS53_9LECA</name>
<reference evidence="1 2" key="1">
    <citation type="submission" date="2019-09" db="EMBL/GenBank/DDBJ databases">
        <title>The hologenome of the rock-dwelling lichen Lasallia pustulata.</title>
        <authorList>
            <person name="Greshake Tzovaras B."/>
            <person name="Segers F."/>
            <person name="Bicker A."/>
            <person name="Dal Grande F."/>
            <person name="Otte J."/>
            <person name="Hankeln T."/>
            <person name="Schmitt I."/>
            <person name="Ebersberger I."/>
        </authorList>
    </citation>
    <scope>NUCLEOTIDE SEQUENCE [LARGE SCALE GENOMIC DNA]</scope>
    <source>
        <strain evidence="1">A1-1</strain>
    </source>
</reference>
<dbReference type="Gene3D" id="3.30.710.10">
    <property type="entry name" value="Potassium Channel Kv1.1, Chain A"/>
    <property type="match status" value="1"/>
</dbReference>
<dbReference type="CDD" id="cd18186">
    <property type="entry name" value="BTB_POZ_ZBTB_KLHL-like"/>
    <property type="match status" value="1"/>
</dbReference>
<sequence length="201" mass="22616">MASTHIVVHELFMGMSILQKSADYSDLVITCGEEVLNVHRAIDAMTGKVELKDEDAVLVQHLVDHLYTLDYDYGLGAIRRLPDGEKVSAFWLEHYACKLAINMHELADKYGVQGLSELATVKLEEIMLNLEFGPWKADDFVDQVYEKTCLVDRMCEVIVAQAVRDLDKLIGPSFHELIAKEPGFSMDVHTGCSRLVNRTES</sequence>
<proteinExistence type="predicted"/>
<protein>
    <recommendedName>
        <fullName evidence="3">BTB domain-containing protein</fullName>
    </recommendedName>
</protein>
<dbReference type="Proteomes" id="UP000324767">
    <property type="component" value="Unassembled WGS sequence"/>
</dbReference>
<dbReference type="InterPro" id="IPR011333">
    <property type="entry name" value="SKP1/BTB/POZ_sf"/>
</dbReference>
<dbReference type="AlphaFoldDB" id="A0A5M8PS53"/>
<dbReference type="EMBL" id="VXIT01000007">
    <property type="protein sequence ID" value="KAA6411431.1"/>
    <property type="molecule type" value="Genomic_DNA"/>
</dbReference>
<comment type="caution">
    <text evidence="1">The sequence shown here is derived from an EMBL/GenBank/DDBJ whole genome shotgun (WGS) entry which is preliminary data.</text>
</comment>
<evidence type="ECO:0008006" key="3">
    <source>
        <dbReference type="Google" id="ProtNLM"/>
    </source>
</evidence>